<dbReference type="GO" id="GO:0042398">
    <property type="term" value="P:modified amino acid biosynthetic process"/>
    <property type="evidence" value="ECO:0007669"/>
    <property type="project" value="InterPro"/>
</dbReference>
<comment type="caution">
    <text evidence="1">The sequence shown here is derived from an EMBL/GenBank/DDBJ whole genome shotgun (WGS) entry which is preliminary data.</text>
</comment>
<dbReference type="Pfam" id="PF04107">
    <property type="entry name" value="GCS2"/>
    <property type="match status" value="2"/>
</dbReference>
<dbReference type="InterPro" id="IPR006336">
    <property type="entry name" value="GCS2"/>
</dbReference>
<proteinExistence type="predicted"/>
<protein>
    <recommendedName>
        <fullName evidence="3">Glutamate--cysteine ligase</fullName>
    </recommendedName>
</protein>
<dbReference type="EMBL" id="SOJN01000070">
    <property type="protein sequence ID" value="TET46004.1"/>
    <property type="molecule type" value="Genomic_DNA"/>
</dbReference>
<dbReference type="PANTHER" id="PTHR36510">
    <property type="entry name" value="GLUTAMATE--CYSTEINE LIGASE 2-RELATED"/>
    <property type="match status" value="1"/>
</dbReference>
<evidence type="ECO:0000313" key="1">
    <source>
        <dbReference type="EMBL" id="TET46004.1"/>
    </source>
</evidence>
<reference evidence="1 2" key="1">
    <citation type="submission" date="2019-03" db="EMBL/GenBank/DDBJ databases">
        <title>Metabolic potential of uncultured bacteria and archaea associated with petroleum seepage in deep-sea sediments.</title>
        <authorList>
            <person name="Dong X."/>
            <person name="Hubert C."/>
        </authorList>
    </citation>
    <scope>NUCLEOTIDE SEQUENCE [LARGE SCALE GENOMIC DNA]</scope>
    <source>
        <strain evidence="1">E44_bin18</strain>
    </source>
</reference>
<evidence type="ECO:0008006" key="3">
    <source>
        <dbReference type="Google" id="ProtNLM"/>
    </source>
</evidence>
<dbReference type="SUPFAM" id="SSF55931">
    <property type="entry name" value="Glutamine synthetase/guanido kinase"/>
    <property type="match status" value="1"/>
</dbReference>
<accession>A0A523UTZ0</accession>
<dbReference type="InterPro" id="IPR014746">
    <property type="entry name" value="Gln_synth/guanido_kin_cat_dom"/>
</dbReference>
<dbReference type="GO" id="GO:0004357">
    <property type="term" value="F:glutamate-cysteine ligase activity"/>
    <property type="evidence" value="ECO:0007669"/>
    <property type="project" value="InterPro"/>
</dbReference>
<name>A0A523UTZ0_UNCT6</name>
<sequence length="406" mass="46652">MRPLFDPLTMGYDWEMAVLKEAMESAGDDEIIRLSDRIRNALPWSRVGVDLDLLEARLGTVKRWEELVEKNTEYMEVARRLAAKKKYIVLPIGARPTEEMPIGSHIHVGTCTEFARAMALKNRMFRFVPVFVAIAANSPVYRFRSGEYKSYRIFTNAEWCSRPQQAFHPRFSRGSWGEDTTVKAWWNNTIELRCCDSASDVNLMCELTVLAAGVMHALSNNLYVEAIECDGEDFYWSAINRWKAAKYGLQAKLTWDGQEKPVSEIARSMIDIAEEGMSILGAKKSDLILIRKMLKKRQTQADFLIALQKSDPNPDRLLRAIANVYEKDHDAFKKYLDMAPTLPALKPLSMEEFLLSKITKEVPAFQLAIHTPLVPYDFDRLIEKLEDEGKIRVEKDEIWGRTMTRL</sequence>
<dbReference type="Proteomes" id="UP000315525">
    <property type="component" value="Unassembled WGS sequence"/>
</dbReference>
<organism evidence="1 2">
    <name type="scientific">candidate division TA06 bacterium</name>
    <dbReference type="NCBI Taxonomy" id="2250710"/>
    <lineage>
        <taxon>Bacteria</taxon>
        <taxon>Bacteria division TA06</taxon>
    </lineage>
</organism>
<dbReference type="InterPro" id="IPR050141">
    <property type="entry name" value="GCL_type2/YbdK_subfam"/>
</dbReference>
<dbReference type="AlphaFoldDB" id="A0A523UTZ0"/>
<evidence type="ECO:0000313" key="2">
    <source>
        <dbReference type="Proteomes" id="UP000315525"/>
    </source>
</evidence>
<gene>
    <name evidence="1" type="ORF">E3J62_05560</name>
</gene>
<dbReference type="Gene3D" id="3.30.590.20">
    <property type="match status" value="1"/>
</dbReference>
<dbReference type="PANTHER" id="PTHR36510:SF1">
    <property type="entry name" value="GLUTAMATE--CYSTEINE LIGASE 2-RELATED"/>
    <property type="match status" value="1"/>
</dbReference>